<organism evidence="9 10">
    <name type="scientific">Aplysia californica</name>
    <name type="common">California sea hare</name>
    <dbReference type="NCBI Taxonomy" id="6500"/>
    <lineage>
        <taxon>Eukaryota</taxon>
        <taxon>Metazoa</taxon>
        <taxon>Spiralia</taxon>
        <taxon>Lophotrochozoa</taxon>
        <taxon>Mollusca</taxon>
        <taxon>Gastropoda</taxon>
        <taxon>Heterobranchia</taxon>
        <taxon>Euthyneura</taxon>
        <taxon>Tectipleura</taxon>
        <taxon>Aplysiida</taxon>
        <taxon>Aplysioidea</taxon>
        <taxon>Aplysiidae</taxon>
        <taxon>Aplysia</taxon>
    </lineage>
</organism>
<feature type="compositionally biased region" description="Polar residues" evidence="7">
    <location>
        <begin position="40"/>
        <end position="65"/>
    </location>
</feature>
<feature type="region of interest" description="Disordered" evidence="7">
    <location>
        <begin position="1"/>
        <end position="121"/>
    </location>
</feature>
<keyword evidence="4" id="KW-0805">Transcription regulation</keyword>
<feature type="compositionally biased region" description="Polar residues" evidence="7">
    <location>
        <begin position="1"/>
        <end position="23"/>
    </location>
</feature>
<evidence type="ECO:0000256" key="6">
    <source>
        <dbReference type="ARBA" id="ARBA00023242"/>
    </source>
</evidence>
<evidence type="ECO:0000259" key="8">
    <source>
        <dbReference type="Pfam" id="PF16014"/>
    </source>
</evidence>
<keyword evidence="3" id="KW-0678">Repressor</keyword>
<gene>
    <name evidence="10" type="primary">LOC101860622</name>
</gene>
<protein>
    <submittedName>
        <fullName evidence="10">Histone deacetylase complex subunit SAP130-A</fullName>
    </submittedName>
</protein>
<reference evidence="10" key="1">
    <citation type="submission" date="2025-08" db="UniProtKB">
        <authorList>
            <consortium name="RefSeq"/>
        </authorList>
    </citation>
    <scope>IDENTIFICATION</scope>
</reference>
<comment type="similarity">
    <text evidence="2">Belongs to the SAP130 family.</text>
</comment>
<evidence type="ECO:0000256" key="4">
    <source>
        <dbReference type="ARBA" id="ARBA00023015"/>
    </source>
</evidence>
<dbReference type="PANTHER" id="PTHR13497">
    <property type="entry name" value="HISTONE DEACETYLASE COMPLEX SUBUNIT SAP130"/>
    <property type="match status" value="1"/>
</dbReference>
<proteinExistence type="inferred from homology"/>
<dbReference type="InterPro" id="IPR024137">
    <property type="entry name" value="His_deAcase_cplx_SAP130"/>
</dbReference>
<sequence>MSENSQSSTDTALSSNDATTPTHNHNEKGKGEGDECLENGPTSSTSLTNNIPASPAVSHTGSLSEASPRKRARKQLLHANEELKDNVSSSDEELDNSTTPHRGREEAVREHSNKQKEVKGEFTDEDGVRWVANKPKPTYVLIQPDCINSKTRHNHFTRYSDVKPKDERRPTVNELSNQRGIMQKVNGWKLYFSASQLEELMEVEKDMEAQFAEVQAALSKLPSHKIPGEEAVKIHEMSQANIQRCQLIQNQLTEARLSMIKTLEHKPRIQEIVNKHMSKRPIKKKERT</sequence>
<evidence type="ECO:0000313" key="10">
    <source>
        <dbReference type="RefSeq" id="XP_005112270.1"/>
    </source>
</evidence>
<evidence type="ECO:0000256" key="3">
    <source>
        <dbReference type="ARBA" id="ARBA00022491"/>
    </source>
</evidence>
<dbReference type="Proteomes" id="UP000694888">
    <property type="component" value="Unplaced"/>
</dbReference>
<accession>A0ABM0K9N8</accession>
<dbReference type="InterPro" id="IPR031963">
    <property type="entry name" value="SAP130_C"/>
</dbReference>
<comment type="subcellular location">
    <subcellularLocation>
        <location evidence="1">Nucleus</location>
    </subcellularLocation>
</comment>
<keyword evidence="5" id="KW-0804">Transcription</keyword>
<evidence type="ECO:0000313" key="9">
    <source>
        <dbReference type="Proteomes" id="UP000694888"/>
    </source>
</evidence>
<dbReference type="GeneID" id="101860622"/>
<evidence type="ECO:0000256" key="1">
    <source>
        <dbReference type="ARBA" id="ARBA00004123"/>
    </source>
</evidence>
<dbReference type="PANTHER" id="PTHR13497:SF3">
    <property type="entry name" value="HISTONE DEACETYLASE COMPLEX SUBUNIT SAP130"/>
    <property type="match status" value="1"/>
</dbReference>
<dbReference type="RefSeq" id="XP_005112270.1">
    <property type="nucleotide sequence ID" value="XM_005112213.3"/>
</dbReference>
<evidence type="ECO:0000256" key="7">
    <source>
        <dbReference type="SAM" id="MobiDB-lite"/>
    </source>
</evidence>
<name>A0ABM0K9N8_APLCA</name>
<keyword evidence="9" id="KW-1185">Reference proteome</keyword>
<keyword evidence="6" id="KW-0539">Nucleus</keyword>
<dbReference type="Pfam" id="PF16014">
    <property type="entry name" value="SAP130_C"/>
    <property type="match status" value="1"/>
</dbReference>
<evidence type="ECO:0000256" key="2">
    <source>
        <dbReference type="ARBA" id="ARBA00007859"/>
    </source>
</evidence>
<feature type="compositionally biased region" description="Basic and acidic residues" evidence="7">
    <location>
        <begin position="24"/>
        <end position="33"/>
    </location>
</feature>
<feature type="domain" description="Histone deacetylase complex subunit SAP130 C-terminal" evidence="8">
    <location>
        <begin position="45"/>
        <end position="274"/>
    </location>
</feature>
<feature type="compositionally biased region" description="Basic and acidic residues" evidence="7">
    <location>
        <begin position="102"/>
        <end position="121"/>
    </location>
</feature>
<evidence type="ECO:0000256" key="5">
    <source>
        <dbReference type="ARBA" id="ARBA00023163"/>
    </source>
</evidence>